<evidence type="ECO:0000259" key="5">
    <source>
        <dbReference type="PROSITE" id="PS51078"/>
    </source>
</evidence>
<name>A0ABZ3J4P3_SPOA4</name>
<dbReference type="RefSeq" id="WP_211285252.1">
    <property type="nucleotide sequence ID" value="NZ_CP155571.1"/>
</dbReference>
<dbReference type="InterPro" id="IPR005471">
    <property type="entry name" value="Tscrpt_reg_IclR_N"/>
</dbReference>
<evidence type="ECO:0000256" key="2">
    <source>
        <dbReference type="ARBA" id="ARBA00023125"/>
    </source>
</evidence>
<dbReference type="Pfam" id="PF09339">
    <property type="entry name" value="HTH_IclR"/>
    <property type="match status" value="1"/>
</dbReference>
<dbReference type="Gene3D" id="1.10.10.10">
    <property type="entry name" value="Winged helix-like DNA-binding domain superfamily/Winged helix DNA-binding domain"/>
    <property type="match status" value="1"/>
</dbReference>
<dbReference type="PANTHER" id="PTHR30136">
    <property type="entry name" value="HELIX-TURN-HELIX TRANSCRIPTIONAL REGULATOR, ICLR FAMILY"/>
    <property type="match status" value="1"/>
</dbReference>
<dbReference type="SUPFAM" id="SSF55781">
    <property type="entry name" value="GAF domain-like"/>
    <property type="match status" value="1"/>
</dbReference>
<protein>
    <submittedName>
        <fullName evidence="6">HTH-type transcriptional regulator XynR</fullName>
    </submittedName>
</protein>
<organism evidence="6 7">
    <name type="scientific">Sporomusa acidovorans (strain ATCC 49682 / DSM 3132 / Mol)</name>
    <dbReference type="NCBI Taxonomy" id="1123286"/>
    <lineage>
        <taxon>Bacteria</taxon>
        <taxon>Bacillati</taxon>
        <taxon>Bacillota</taxon>
        <taxon>Negativicutes</taxon>
        <taxon>Selenomonadales</taxon>
        <taxon>Sporomusaceae</taxon>
        <taxon>Sporomusa</taxon>
    </lineage>
</organism>
<dbReference type="PROSITE" id="PS51077">
    <property type="entry name" value="HTH_ICLR"/>
    <property type="match status" value="1"/>
</dbReference>
<dbReference type="Gene3D" id="3.30.450.40">
    <property type="match status" value="1"/>
</dbReference>
<keyword evidence="7" id="KW-1185">Reference proteome</keyword>
<dbReference type="PANTHER" id="PTHR30136:SF35">
    <property type="entry name" value="HTH-TYPE TRANSCRIPTIONAL REGULATOR RV1719"/>
    <property type="match status" value="1"/>
</dbReference>
<dbReference type="InterPro" id="IPR014757">
    <property type="entry name" value="Tscrpt_reg_IclR_C"/>
</dbReference>
<dbReference type="InterPro" id="IPR036390">
    <property type="entry name" value="WH_DNA-bd_sf"/>
</dbReference>
<feature type="domain" description="HTH iclR-type" evidence="4">
    <location>
        <begin position="14"/>
        <end position="76"/>
    </location>
</feature>
<dbReference type="Pfam" id="PF01614">
    <property type="entry name" value="IclR_C"/>
    <property type="match status" value="1"/>
</dbReference>
<dbReference type="CDD" id="cd00090">
    <property type="entry name" value="HTH_ARSR"/>
    <property type="match status" value="1"/>
</dbReference>
<dbReference type="InterPro" id="IPR011991">
    <property type="entry name" value="ArsR-like_HTH"/>
</dbReference>
<accession>A0ABZ3J4P3</accession>
<sequence>MAKDIPAVAAGNQVRSVAKALMILNLLAEHQREMSLGEIAKEMQLAKSTVYGLLATLRDFGYLEQSPEDGKYRLGTRLFVLGNVVADSWDVRKVAAPFIQSLVDELGETVHLVVLDKGEVLYIDKRECTKSLRIVSQVGTRLPAHCTGVGKVFLANLPAEEVKSIISTKGLSRYTKNTITEFHLLEEELKQVRQQGYAIDNEEIMESLRCVAVPLRDYTGNVCAAISVSGTLSRFEGDELESIVSLMVRIGREISLHLGYRA</sequence>
<keyword evidence="1" id="KW-0805">Transcription regulation</keyword>
<dbReference type="InterPro" id="IPR050707">
    <property type="entry name" value="HTH_MetabolicPath_Reg"/>
</dbReference>
<feature type="domain" description="IclR-ED" evidence="5">
    <location>
        <begin position="77"/>
        <end position="260"/>
    </location>
</feature>
<dbReference type="SMART" id="SM00346">
    <property type="entry name" value="HTH_ICLR"/>
    <property type="match status" value="1"/>
</dbReference>
<evidence type="ECO:0000313" key="6">
    <source>
        <dbReference type="EMBL" id="XFO73205.1"/>
    </source>
</evidence>
<reference evidence="6" key="1">
    <citation type="submission" date="2024-05" db="EMBL/GenBank/DDBJ databases">
        <title>Isolation and characterization of Sporomusa carbonis sp. nov., a carboxydotrophic hydrogenogen in the genus of Sporomusa isolated from a charcoal burning pile.</title>
        <authorList>
            <person name="Boeer T."/>
            <person name="Rosenbaum F."/>
            <person name="Eysell L."/>
            <person name="Mueller V."/>
            <person name="Daniel R."/>
            <person name="Poehlein A."/>
        </authorList>
    </citation>
    <scope>NUCLEOTIDE SEQUENCE [LARGE SCALE GENOMIC DNA]</scope>
    <source>
        <strain evidence="6">DSM 3132</strain>
    </source>
</reference>
<dbReference type="InterPro" id="IPR036388">
    <property type="entry name" value="WH-like_DNA-bd_sf"/>
</dbReference>
<proteinExistence type="predicted"/>
<dbReference type="InterPro" id="IPR029016">
    <property type="entry name" value="GAF-like_dom_sf"/>
</dbReference>
<dbReference type="SUPFAM" id="SSF46785">
    <property type="entry name" value="Winged helix' DNA-binding domain"/>
    <property type="match status" value="1"/>
</dbReference>
<keyword evidence="2" id="KW-0238">DNA-binding</keyword>
<gene>
    <name evidence="6" type="primary">xynR_3</name>
    <name evidence="6" type="ORF">SPACI_032800</name>
</gene>
<evidence type="ECO:0000256" key="1">
    <source>
        <dbReference type="ARBA" id="ARBA00023015"/>
    </source>
</evidence>
<evidence type="ECO:0000259" key="4">
    <source>
        <dbReference type="PROSITE" id="PS51077"/>
    </source>
</evidence>
<keyword evidence="3" id="KW-0804">Transcription</keyword>
<evidence type="ECO:0000313" key="7">
    <source>
        <dbReference type="Proteomes" id="UP000216052"/>
    </source>
</evidence>
<dbReference type="Proteomes" id="UP000216052">
    <property type="component" value="Chromosome"/>
</dbReference>
<dbReference type="PROSITE" id="PS51078">
    <property type="entry name" value="ICLR_ED"/>
    <property type="match status" value="1"/>
</dbReference>
<dbReference type="EMBL" id="CP155571">
    <property type="protein sequence ID" value="XFO73205.1"/>
    <property type="molecule type" value="Genomic_DNA"/>
</dbReference>
<evidence type="ECO:0000256" key="3">
    <source>
        <dbReference type="ARBA" id="ARBA00023163"/>
    </source>
</evidence>